<dbReference type="eggNOG" id="COG3023">
    <property type="taxonomic scope" value="Bacteria"/>
</dbReference>
<dbReference type="Gene3D" id="3.40.80.10">
    <property type="entry name" value="Peptidoglycan recognition protein-like"/>
    <property type="match status" value="1"/>
</dbReference>
<protein>
    <submittedName>
        <fullName evidence="2">N-acetylmuramyl-L-alanine amidase, negative regulator of AmpC, AmpD</fullName>
    </submittedName>
</protein>
<dbReference type="GO" id="GO:0009253">
    <property type="term" value="P:peptidoglycan catabolic process"/>
    <property type="evidence" value="ECO:0007669"/>
    <property type="project" value="InterPro"/>
</dbReference>
<evidence type="ECO:0000313" key="2">
    <source>
        <dbReference type="EMBL" id="ACL71525.1"/>
    </source>
</evidence>
<evidence type="ECO:0000313" key="3">
    <source>
        <dbReference type="Proteomes" id="UP000002383"/>
    </source>
</evidence>
<dbReference type="SMART" id="SM00644">
    <property type="entry name" value="Ami_2"/>
    <property type="match status" value="1"/>
</dbReference>
<reference evidence="2 3" key="1">
    <citation type="journal article" date="2011" name="Stand. Genomic Sci.">
        <title>Complete genome sequence of 'Thioalkalivibrio sulfidophilus' HL-EbGr7.</title>
        <authorList>
            <person name="Muyzer G."/>
            <person name="Sorokin D.Y."/>
            <person name="Mavromatis K."/>
            <person name="Lapidus A."/>
            <person name="Clum A."/>
            <person name="Ivanova N."/>
            <person name="Pati A."/>
            <person name="d'Haeseleer P."/>
            <person name="Woyke T."/>
            <person name="Kyrpides N.C."/>
        </authorList>
    </citation>
    <scope>NUCLEOTIDE SEQUENCE [LARGE SCALE GENOMIC DNA]</scope>
    <source>
        <strain evidence="2 3">HL-EbGR7</strain>
    </source>
</reference>
<keyword evidence="3" id="KW-1185">Reference proteome</keyword>
<organism evidence="2 3">
    <name type="scientific">Thioalkalivibrio sulfidiphilus (strain HL-EbGR7)</name>
    <dbReference type="NCBI Taxonomy" id="396588"/>
    <lineage>
        <taxon>Bacteria</taxon>
        <taxon>Pseudomonadati</taxon>
        <taxon>Pseudomonadota</taxon>
        <taxon>Gammaproteobacteria</taxon>
        <taxon>Chromatiales</taxon>
        <taxon>Ectothiorhodospiraceae</taxon>
        <taxon>Thioalkalivibrio</taxon>
    </lineage>
</organism>
<evidence type="ECO:0000259" key="1">
    <source>
        <dbReference type="SMART" id="SM00644"/>
    </source>
</evidence>
<dbReference type="GO" id="GO:0008745">
    <property type="term" value="F:N-acetylmuramoyl-L-alanine amidase activity"/>
    <property type="evidence" value="ECO:0007669"/>
    <property type="project" value="InterPro"/>
</dbReference>
<sequence length="164" mass="18183">MSRFRPKSEIRKLVIHCADTPNGRPHTAADIDRWHGENNPPFVRRAPSGGSTVFGHIGYHWVIRLSGASEVGRGIEETGAHAGPRHNADSLAVCLVGRDKFTRAQWDTLRHLVTGLRKQFPHLEVTGHRDLPGVPPRTCPGFSVADWLANSMQPLPEHLLEESP</sequence>
<feature type="domain" description="N-acetylmuramoyl-L-alanine amidase" evidence="1">
    <location>
        <begin position="1"/>
        <end position="141"/>
    </location>
</feature>
<dbReference type="STRING" id="396588.Tgr7_0427"/>
<dbReference type="Pfam" id="PF01510">
    <property type="entry name" value="Amidase_2"/>
    <property type="match status" value="1"/>
</dbReference>
<dbReference type="Proteomes" id="UP000002383">
    <property type="component" value="Chromosome"/>
</dbReference>
<accession>B8GL07</accession>
<proteinExistence type="predicted"/>
<dbReference type="HOGENOM" id="CLU_079366_1_0_6"/>
<dbReference type="CDD" id="cd06583">
    <property type="entry name" value="PGRP"/>
    <property type="match status" value="1"/>
</dbReference>
<dbReference type="SUPFAM" id="SSF55846">
    <property type="entry name" value="N-acetylmuramoyl-L-alanine amidase-like"/>
    <property type="match status" value="1"/>
</dbReference>
<gene>
    <name evidence="2" type="ordered locus">Tgr7_0427</name>
</gene>
<dbReference type="RefSeq" id="WP_012637014.1">
    <property type="nucleotide sequence ID" value="NC_011901.1"/>
</dbReference>
<dbReference type="OrthoDB" id="8754850at2"/>
<dbReference type="EMBL" id="CP001339">
    <property type="protein sequence ID" value="ACL71525.1"/>
    <property type="molecule type" value="Genomic_DNA"/>
</dbReference>
<name>B8GL07_THISH</name>
<dbReference type="InterPro" id="IPR002502">
    <property type="entry name" value="Amidase_domain"/>
</dbReference>
<dbReference type="AlphaFoldDB" id="B8GL07"/>
<dbReference type="InterPro" id="IPR036505">
    <property type="entry name" value="Amidase/PGRP_sf"/>
</dbReference>
<dbReference type="KEGG" id="tgr:Tgr7_0427"/>